<evidence type="ECO:0000256" key="2">
    <source>
        <dbReference type="SAM" id="Phobius"/>
    </source>
</evidence>
<organism evidence="3">
    <name type="scientific">uncultured Thermomicrobiales bacterium</name>
    <dbReference type="NCBI Taxonomy" id="1645740"/>
    <lineage>
        <taxon>Bacteria</taxon>
        <taxon>Pseudomonadati</taxon>
        <taxon>Thermomicrobiota</taxon>
        <taxon>Thermomicrobia</taxon>
        <taxon>Thermomicrobiales</taxon>
        <taxon>environmental samples</taxon>
    </lineage>
</organism>
<feature type="region of interest" description="Disordered" evidence="1">
    <location>
        <begin position="1"/>
        <end position="34"/>
    </location>
</feature>
<name>A0A6J4V5Z4_9BACT</name>
<sequence length="61" mass="6513">MRPAEEPVREETAATGGDQSRLRRPTSETTGTGSVLGVGCVLGVVAIVLILTALFYLPWLR</sequence>
<reference evidence="3" key="1">
    <citation type="submission" date="2020-02" db="EMBL/GenBank/DDBJ databases">
        <authorList>
            <person name="Meier V. D."/>
        </authorList>
    </citation>
    <scope>NUCLEOTIDE SEQUENCE</scope>
    <source>
        <strain evidence="3">AVDCRST_MAG59</strain>
    </source>
</reference>
<feature type="compositionally biased region" description="Basic and acidic residues" evidence="1">
    <location>
        <begin position="1"/>
        <end position="12"/>
    </location>
</feature>
<evidence type="ECO:0000256" key="1">
    <source>
        <dbReference type="SAM" id="MobiDB-lite"/>
    </source>
</evidence>
<gene>
    <name evidence="3" type="ORF">AVDCRST_MAG59-3370</name>
</gene>
<keyword evidence="2" id="KW-0472">Membrane</keyword>
<accession>A0A6J4V5Z4</accession>
<proteinExistence type="predicted"/>
<evidence type="ECO:0000313" key="3">
    <source>
        <dbReference type="EMBL" id="CAA9569570.1"/>
    </source>
</evidence>
<keyword evidence="2" id="KW-0812">Transmembrane</keyword>
<dbReference type="EMBL" id="CADCWF010000242">
    <property type="protein sequence ID" value="CAA9569570.1"/>
    <property type="molecule type" value="Genomic_DNA"/>
</dbReference>
<dbReference type="AlphaFoldDB" id="A0A6J4V5Z4"/>
<protein>
    <submittedName>
        <fullName evidence="3">Uncharacterized protein</fullName>
    </submittedName>
</protein>
<feature type="transmembrane region" description="Helical" evidence="2">
    <location>
        <begin position="35"/>
        <end position="57"/>
    </location>
</feature>
<keyword evidence="2" id="KW-1133">Transmembrane helix</keyword>